<dbReference type="GO" id="GO:0008168">
    <property type="term" value="F:methyltransferase activity"/>
    <property type="evidence" value="ECO:0007669"/>
    <property type="project" value="UniProtKB-KW"/>
</dbReference>
<feature type="region of interest" description="Disordered" evidence="1">
    <location>
        <begin position="1"/>
        <end position="21"/>
    </location>
</feature>
<feature type="domain" description="Methyltransferase" evidence="2">
    <location>
        <begin position="70"/>
        <end position="156"/>
    </location>
</feature>
<proteinExistence type="predicted"/>
<keyword evidence="4" id="KW-1185">Reference proteome</keyword>
<gene>
    <name evidence="3" type="ORF">EXM22_09575</name>
</gene>
<accession>A0A5C1QNU3</accession>
<keyword evidence="3" id="KW-0489">Methyltransferase</keyword>
<dbReference type="EMBL" id="CP036150">
    <property type="protein sequence ID" value="QEN08224.1"/>
    <property type="molecule type" value="Genomic_DNA"/>
</dbReference>
<dbReference type="OrthoDB" id="9810247at2"/>
<evidence type="ECO:0000313" key="4">
    <source>
        <dbReference type="Proteomes" id="UP000324209"/>
    </source>
</evidence>
<keyword evidence="3" id="KW-0808">Transferase</keyword>
<sequence length="217" mass="25193">MPSKYRNQKTSKSDSGPVRRSHNLNLKKHKHIFNSISSVYNLFYNYQCRGYSRVLKEYIDTLKIPEKGRILDIGCGTGALVQSLSEYGYDVSGVDLAEKMLGHAVERGHNCRYGNVVDGLGMEDHSFDLVTSAFVAHGLDREKRKCLFEEAARLTRGVVLFHDYSDKRNWFINFIEYMEDGDYFNFIQSGLKEMKEVFTKVEVIKIRKFNSWYICRP</sequence>
<organism evidence="3 4">
    <name type="scientific">Oceanispirochaeta crateris</name>
    <dbReference type="NCBI Taxonomy" id="2518645"/>
    <lineage>
        <taxon>Bacteria</taxon>
        <taxon>Pseudomonadati</taxon>
        <taxon>Spirochaetota</taxon>
        <taxon>Spirochaetia</taxon>
        <taxon>Spirochaetales</taxon>
        <taxon>Spirochaetaceae</taxon>
        <taxon>Oceanispirochaeta</taxon>
    </lineage>
</organism>
<dbReference type="InterPro" id="IPR041698">
    <property type="entry name" value="Methyltransf_25"/>
</dbReference>
<name>A0A5C1QNU3_9SPIO</name>
<dbReference type="GO" id="GO:0032259">
    <property type="term" value="P:methylation"/>
    <property type="evidence" value="ECO:0007669"/>
    <property type="project" value="UniProtKB-KW"/>
</dbReference>
<dbReference type="InterPro" id="IPR050508">
    <property type="entry name" value="Methyltransf_Superfamily"/>
</dbReference>
<protein>
    <submittedName>
        <fullName evidence="3">Class I SAM-dependent methyltransferase</fullName>
    </submittedName>
</protein>
<evidence type="ECO:0000259" key="2">
    <source>
        <dbReference type="Pfam" id="PF13649"/>
    </source>
</evidence>
<dbReference type="Pfam" id="PF13649">
    <property type="entry name" value="Methyltransf_25"/>
    <property type="match status" value="1"/>
</dbReference>
<dbReference type="CDD" id="cd02440">
    <property type="entry name" value="AdoMet_MTases"/>
    <property type="match status" value="1"/>
</dbReference>
<dbReference type="PANTHER" id="PTHR42912">
    <property type="entry name" value="METHYLTRANSFERASE"/>
    <property type="match status" value="1"/>
</dbReference>
<reference evidence="3 4" key="1">
    <citation type="submission" date="2019-02" db="EMBL/GenBank/DDBJ databases">
        <title>Complete Genome Sequence and Methylome Analysis of free living Spirochaetas.</title>
        <authorList>
            <person name="Fomenkov A."/>
            <person name="Dubinina G."/>
            <person name="Leshcheva N."/>
            <person name="Mikheeva N."/>
            <person name="Grabovich M."/>
            <person name="Vincze T."/>
            <person name="Roberts R.J."/>
        </authorList>
    </citation>
    <scope>NUCLEOTIDE SEQUENCE [LARGE SCALE GENOMIC DNA]</scope>
    <source>
        <strain evidence="3 4">K2</strain>
    </source>
</reference>
<dbReference type="KEGG" id="ock:EXM22_09575"/>
<dbReference type="AlphaFoldDB" id="A0A5C1QNU3"/>
<evidence type="ECO:0000256" key="1">
    <source>
        <dbReference type="SAM" id="MobiDB-lite"/>
    </source>
</evidence>
<dbReference type="Proteomes" id="UP000324209">
    <property type="component" value="Chromosome"/>
</dbReference>
<dbReference type="PANTHER" id="PTHR42912:SF80">
    <property type="entry name" value="METHYLTRANSFERASE DOMAIN-CONTAINING PROTEIN"/>
    <property type="match status" value="1"/>
</dbReference>
<dbReference type="Gene3D" id="3.40.50.150">
    <property type="entry name" value="Vaccinia Virus protein VP39"/>
    <property type="match status" value="1"/>
</dbReference>
<dbReference type="SUPFAM" id="SSF53335">
    <property type="entry name" value="S-adenosyl-L-methionine-dependent methyltransferases"/>
    <property type="match status" value="1"/>
</dbReference>
<dbReference type="InterPro" id="IPR029063">
    <property type="entry name" value="SAM-dependent_MTases_sf"/>
</dbReference>
<dbReference type="RefSeq" id="WP_149486304.1">
    <property type="nucleotide sequence ID" value="NZ_CP036150.1"/>
</dbReference>
<evidence type="ECO:0000313" key="3">
    <source>
        <dbReference type="EMBL" id="QEN08224.1"/>
    </source>
</evidence>